<feature type="transmembrane region" description="Helical" evidence="1">
    <location>
        <begin position="102"/>
        <end position="124"/>
    </location>
</feature>
<feature type="transmembrane region" description="Helical" evidence="1">
    <location>
        <begin position="131"/>
        <end position="149"/>
    </location>
</feature>
<reference evidence="4" key="1">
    <citation type="submission" date="2016-11" db="EMBL/GenBank/DDBJ databases">
        <title>Halolamina sediminis sp. nov., an extremely halophilic archaeon isolated from solar salt.</title>
        <authorList>
            <person name="Koh H.-W."/>
            <person name="Rani S."/>
            <person name="Park S.-J."/>
        </authorList>
    </citation>
    <scope>NUCLEOTIDE SEQUENCE [LARGE SCALE GENOMIC DNA]</scope>
    <source>
        <strain evidence="4">Hb3</strain>
    </source>
</reference>
<sequence>MPDRQYRLSRLFTLWYAGGALLLMGMALWLYLMGEYQRIPLPAALTLLMLVATLLSASREDHSRLAAYLALISGYLLIAVELPQQSGLPSLWVGLPPVLTLLLLPLAPAMLLNLSLTPVWLALLGRGELDSQLLLGYLSLVVVAALIPWEQVRQHALLRATDPRDPECAAAGRGTLHERLASEVERAGLLGQPLAVLLIHLPQLDMADEQFGHTARQALLDALCQAVASRSRDHDILGREGPADFWLVMPDTSQSGALLVQQRLDQALGQVTLMDTGQVQARLRLCQPRPGESWPRFEQRLQRGSQALAAD</sequence>
<protein>
    <submittedName>
        <fullName evidence="3">Diguanylate cyclase</fullName>
    </submittedName>
</protein>
<dbReference type="Gene3D" id="3.30.70.270">
    <property type="match status" value="1"/>
</dbReference>
<organism evidence="3 4">
    <name type="scientific">Halomonas aestuarii</name>
    <dbReference type="NCBI Taxonomy" id="1897729"/>
    <lineage>
        <taxon>Bacteria</taxon>
        <taxon>Pseudomonadati</taxon>
        <taxon>Pseudomonadota</taxon>
        <taxon>Gammaproteobacteria</taxon>
        <taxon>Oceanospirillales</taxon>
        <taxon>Halomonadaceae</taxon>
        <taxon>Halomonas</taxon>
    </lineage>
</organism>
<dbReference type="SUPFAM" id="SSF55073">
    <property type="entry name" value="Nucleotide cyclase"/>
    <property type="match status" value="1"/>
</dbReference>
<dbReference type="SMART" id="SM00267">
    <property type="entry name" value="GGDEF"/>
    <property type="match status" value="1"/>
</dbReference>
<keyword evidence="4" id="KW-1185">Reference proteome</keyword>
<evidence type="ECO:0000313" key="3">
    <source>
        <dbReference type="EMBL" id="APE31936.1"/>
    </source>
</evidence>
<dbReference type="InterPro" id="IPR043128">
    <property type="entry name" value="Rev_trsase/Diguanyl_cyclase"/>
</dbReference>
<gene>
    <name evidence="3" type="ORF">BOX17_13825</name>
</gene>
<dbReference type="Proteomes" id="UP000181985">
    <property type="component" value="Chromosome"/>
</dbReference>
<feature type="transmembrane region" description="Helical" evidence="1">
    <location>
        <begin position="12"/>
        <end position="33"/>
    </location>
</feature>
<dbReference type="InterPro" id="IPR000160">
    <property type="entry name" value="GGDEF_dom"/>
</dbReference>
<feature type="domain" description="GGDEF" evidence="2">
    <location>
        <begin position="192"/>
        <end position="311"/>
    </location>
</feature>
<accession>A0A1J0VIS4</accession>
<keyword evidence="1" id="KW-1133">Transmembrane helix</keyword>
<feature type="transmembrane region" description="Helical" evidence="1">
    <location>
        <begin position="39"/>
        <end position="58"/>
    </location>
</feature>
<dbReference type="OrthoDB" id="6181977at2"/>
<evidence type="ECO:0000259" key="2">
    <source>
        <dbReference type="PROSITE" id="PS50887"/>
    </source>
</evidence>
<name>A0A1J0VIS4_9GAMM</name>
<dbReference type="Pfam" id="PF00990">
    <property type="entry name" value="GGDEF"/>
    <property type="match status" value="1"/>
</dbReference>
<dbReference type="PROSITE" id="PS50887">
    <property type="entry name" value="GGDEF"/>
    <property type="match status" value="1"/>
</dbReference>
<dbReference type="NCBIfam" id="TIGR00254">
    <property type="entry name" value="GGDEF"/>
    <property type="match status" value="1"/>
</dbReference>
<keyword evidence="1" id="KW-0472">Membrane</keyword>
<proteinExistence type="predicted"/>
<dbReference type="KEGG" id="hsi:BOX17_13825"/>
<keyword evidence="1" id="KW-0812">Transmembrane</keyword>
<dbReference type="EMBL" id="CP018139">
    <property type="protein sequence ID" value="APE31936.1"/>
    <property type="molecule type" value="Genomic_DNA"/>
</dbReference>
<dbReference type="InterPro" id="IPR029787">
    <property type="entry name" value="Nucleotide_cyclase"/>
</dbReference>
<evidence type="ECO:0000256" key="1">
    <source>
        <dbReference type="SAM" id="Phobius"/>
    </source>
</evidence>
<evidence type="ECO:0000313" key="4">
    <source>
        <dbReference type="Proteomes" id="UP000181985"/>
    </source>
</evidence>
<dbReference type="RefSeq" id="WP_071945552.1">
    <property type="nucleotide sequence ID" value="NZ_CP018139.1"/>
</dbReference>
<feature type="transmembrane region" description="Helical" evidence="1">
    <location>
        <begin position="65"/>
        <end position="82"/>
    </location>
</feature>
<dbReference type="AlphaFoldDB" id="A0A1J0VIS4"/>